<gene>
    <name evidence="2" type="ORF">BJ875DRAFT_445265</name>
</gene>
<dbReference type="EMBL" id="MU251694">
    <property type="protein sequence ID" value="KAG9230187.1"/>
    <property type="molecule type" value="Genomic_DNA"/>
</dbReference>
<reference evidence="2" key="1">
    <citation type="journal article" date="2021" name="IMA Fungus">
        <title>Genomic characterization of three marine fungi, including Emericellopsis atlantica sp. nov. with signatures of a generalist lifestyle and marine biomass degradation.</title>
        <authorList>
            <person name="Hagestad O.C."/>
            <person name="Hou L."/>
            <person name="Andersen J.H."/>
            <person name="Hansen E.H."/>
            <person name="Altermark B."/>
            <person name="Li C."/>
            <person name="Kuhnert E."/>
            <person name="Cox R.J."/>
            <person name="Crous P.W."/>
            <person name="Spatafora J.W."/>
            <person name="Lail K."/>
            <person name="Amirebrahimi M."/>
            <person name="Lipzen A."/>
            <person name="Pangilinan J."/>
            <person name="Andreopoulos W."/>
            <person name="Hayes R.D."/>
            <person name="Ng V."/>
            <person name="Grigoriev I.V."/>
            <person name="Jackson S.A."/>
            <person name="Sutton T.D.S."/>
            <person name="Dobson A.D.W."/>
            <person name="Rama T."/>
        </authorList>
    </citation>
    <scope>NUCLEOTIDE SEQUENCE</scope>
    <source>
        <strain evidence="2">TRa018bII</strain>
    </source>
</reference>
<proteinExistence type="predicted"/>
<name>A0A9P8C1Q4_9HELO</name>
<evidence type="ECO:0000256" key="1">
    <source>
        <dbReference type="SAM" id="MobiDB-lite"/>
    </source>
</evidence>
<organism evidence="2 3">
    <name type="scientific">Amylocarpus encephaloides</name>
    <dbReference type="NCBI Taxonomy" id="45428"/>
    <lineage>
        <taxon>Eukaryota</taxon>
        <taxon>Fungi</taxon>
        <taxon>Dikarya</taxon>
        <taxon>Ascomycota</taxon>
        <taxon>Pezizomycotina</taxon>
        <taxon>Leotiomycetes</taxon>
        <taxon>Helotiales</taxon>
        <taxon>Helotiales incertae sedis</taxon>
        <taxon>Amylocarpus</taxon>
    </lineage>
</organism>
<sequence length="297" mass="32742">MSAEDRGSKNSLEDEIAAEDMSVEAGVASQNKRRKNREEREERERQEEEDRKAAAIQQSLDAGASSLDVLSNWGSCTGNVEYAAEIALGWLNRFKPTSNTILYNRHFCILRICDSPFVAWGMPSYLCPGPAIVDHLAWSCFPRVAWSGPGILLASGGEREASLGCAKMPNFHRPSKEVDADPRKRISLPRHPTMGRGWTDQHAGSARRRERVAASQLLALPGVSVSASGAWTAHDASTSCRRGRRRLVGSEERRRTKVEWARILIPHDSGAGLVHAPCQMRRSLSLDGGSTPRCRLS</sequence>
<keyword evidence="3" id="KW-1185">Reference proteome</keyword>
<dbReference type="Proteomes" id="UP000824998">
    <property type="component" value="Unassembled WGS sequence"/>
</dbReference>
<feature type="region of interest" description="Disordered" evidence="1">
    <location>
        <begin position="174"/>
        <end position="206"/>
    </location>
</feature>
<feature type="compositionally biased region" description="Basic and acidic residues" evidence="1">
    <location>
        <begin position="1"/>
        <end position="12"/>
    </location>
</feature>
<protein>
    <submittedName>
        <fullName evidence="2">Uncharacterized protein</fullName>
    </submittedName>
</protein>
<evidence type="ECO:0000313" key="3">
    <source>
        <dbReference type="Proteomes" id="UP000824998"/>
    </source>
</evidence>
<dbReference type="AlphaFoldDB" id="A0A9P8C1Q4"/>
<feature type="region of interest" description="Disordered" evidence="1">
    <location>
        <begin position="1"/>
        <end position="54"/>
    </location>
</feature>
<feature type="compositionally biased region" description="Basic and acidic residues" evidence="1">
    <location>
        <begin position="36"/>
        <end position="53"/>
    </location>
</feature>
<accession>A0A9P8C1Q4</accession>
<feature type="compositionally biased region" description="Basic and acidic residues" evidence="1">
    <location>
        <begin position="174"/>
        <end position="184"/>
    </location>
</feature>
<feature type="compositionally biased region" description="Acidic residues" evidence="1">
    <location>
        <begin position="13"/>
        <end position="22"/>
    </location>
</feature>
<comment type="caution">
    <text evidence="2">The sequence shown here is derived from an EMBL/GenBank/DDBJ whole genome shotgun (WGS) entry which is preliminary data.</text>
</comment>
<evidence type="ECO:0000313" key="2">
    <source>
        <dbReference type="EMBL" id="KAG9230187.1"/>
    </source>
</evidence>